<dbReference type="Proteomes" id="UP000324222">
    <property type="component" value="Unassembled WGS sequence"/>
</dbReference>
<dbReference type="EMBL" id="VSRR010029027">
    <property type="protein sequence ID" value="MPC69206.1"/>
    <property type="molecule type" value="Genomic_DNA"/>
</dbReference>
<dbReference type="AlphaFoldDB" id="A0A5B7HH01"/>
<accession>A0A5B7HH01</accession>
<comment type="caution">
    <text evidence="1">The sequence shown here is derived from an EMBL/GenBank/DDBJ whole genome shotgun (WGS) entry which is preliminary data.</text>
</comment>
<reference evidence="1 2" key="1">
    <citation type="submission" date="2019-05" db="EMBL/GenBank/DDBJ databases">
        <title>Another draft genome of Portunus trituberculatus and its Hox gene families provides insights of decapod evolution.</title>
        <authorList>
            <person name="Jeong J.-H."/>
            <person name="Song I."/>
            <person name="Kim S."/>
            <person name="Choi T."/>
            <person name="Kim D."/>
            <person name="Ryu S."/>
            <person name="Kim W."/>
        </authorList>
    </citation>
    <scope>NUCLEOTIDE SEQUENCE [LARGE SCALE GENOMIC DNA]</scope>
    <source>
        <tissue evidence="1">Muscle</tissue>
    </source>
</reference>
<protein>
    <submittedName>
        <fullName evidence="1">Uncharacterized protein</fullName>
    </submittedName>
</protein>
<keyword evidence="2" id="KW-1185">Reference proteome</keyword>
<proteinExistence type="predicted"/>
<sequence length="23" mass="2549">MAASSLVSLAHHCTFHPARERVQ</sequence>
<name>A0A5B7HH01_PORTR</name>
<organism evidence="1 2">
    <name type="scientific">Portunus trituberculatus</name>
    <name type="common">Swimming crab</name>
    <name type="synonym">Neptunus trituberculatus</name>
    <dbReference type="NCBI Taxonomy" id="210409"/>
    <lineage>
        <taxon>Eukaryota</taxon>
        <taxon>Metazoa</taxon>
        <taxon>Ecdysozoa</taxon>
        <taxon>Arthropoda</taxon>
        <taxon>Crustacea</taxon>
        <taxon>Multicrustacea</taxon>
        <taxon>Malacostraca</taxon>
        <taxon>Eumalacostraca</taxon>
        <taxon>Eucarida</taxon>
        <taxon>Decapoda</taxon>
        <taxon>Pleocyemata</taxon>
        <taxon>Brachyura</taxon>
        <taxon>Eubrachyura</taxon>
        <taxon>Portunoidea</taxon>
        <taxon>Portunidae</taxon>
        <taxon>Portuninae</taxon>
        <taxon>Portunus</taxon>
    </lineage>
</organism>
<gene>
    <name evidence="1" type="ORF">E2C01_063422</name>
</gene>
<evidence type="ECO:0000313" key="1">
    <source>
        <dbReference type="EMBL" id="MPC69206.1"/>
    </source>
</evidence>
<evidence type="ECO:0000313" key="2">
    <source>
        <dbReference type="Proteomes" id="UP000324222"/>
    </source>
</evidence>